<name>A0A6J7EWI3_9ZZZZ</name>
<dbReference type="SUPFAM" id="SSF54427">
    <property type="entry name" value="NTF2-like"/>
    <property type="match status" value="1"/>
</dbReference>
<evidence type="ECO:0000313" key="2">
    <source>
        <dbReference type="EMBL" id="CAB4885858.1"/>
    </source>
</evidence>
<reference evidence="2" key="1">
    <citation type="submission" date="2020-05" db="EMBL/GenBank/DDBJ databases">
        <authorList>
            <person name="Chiriac C."/>
            <person name="Salcher M."/>
            <person name="Ghai R."/>
            <person name="Kavagutti S V."/>
        </authorList>
    </citation>
    <scope>NUCLEOTIDE SEQUENCE</scope>
</reference>
<dbReference type="CDD" id="cd00531">
    <property type="entry name" value="NTF2_like"/>
    <property type="match status" value="1"/>
</dbReference>
<dbReference type="Pfam" id="PF13577">
    <property type="entry name" value="SnoaL_4"/>
    <property type="match status" value="1"/>
</dbReference>
<feature type="domain" description="SnoaL-like" evidence="1">
    <location>
        <begin position="14"/>
        <end position="138"/>
    </location>
</feature>
<dbReference type="InterPro" id="IPR037401">
    <property type="entry name" value="SnoaL-like"/>
</dbReference>
<dbReference type="InterPro" id="IPR032710">
    <property type="entry name" value="NTF2-like_dom_sf"/>
</dbReference>
<accession>A0A6J7EWI3</accession>
<dbReference type="AlphaFoldDB" id="A0A6J7EWI3"/>
<proteinExistence type="predicted"/>
<evidence type="ECO:0000259" key="1">
    <source>
        <dbReference type="Pfam" id="PF13577"/>
    </source>
</evidence>
<sequence length="166" mass="18869">MSPDAVTLEHRVARIEARNAIIDLLTEYTILVDHYDIDGVAALFTPDCVTDYGPGRGGLVIGRDNVRNRIRRGQSEFRLTHHQHGQMKITIADGGTAEALSYLTAWHERWDGSRERVFVRYLDRLTETDDGWRIAERKVVASGVEGFDGVEWVWVERQLPPDHATT</sequence>
<gene>
    <name evidence="2" type="ORF">UFOPK3376_02200</name>
</gene>
<dbReference type="EMBL" id="CAFBLP010000064">
    <property type="protein sequence ID" value="CAB4885858.1"/>
    <property type="molecule type" value="Genomic_DNA"/>
</dbReference>
<dbReference type="Gene3D" id="3.10.450.50">
    <property type="match status" value="1"/>
</dbReference>
<organism evidence="2">
    <name type="scientific">freshwater metagenome</name>
    <dbReference type="NCBI Taxonomy" id="449393"/>
    <lineage>
        <taxon>unclassified sequences</taxon>
        <taxon>metagenomes</taxon>
        <taxon>ecological metagenomes</taxon>
    </lineage>
</organism>
<protein>
    <submittedName>
        <fullName evidence="2">Unannotated protein</fullName>
    </submittedName>
</protein>